<dbReference type="EMBL" id="JYDQ01000746">
    <property type="protein sequence ID" value="KRY06557.1"/>
    <property type="molecule type" value="Genomic_DNA"/>
</dbReference>
<proteinExistence type="predicted"/>
<feature type="compositionally biased region" description="Polar residues" evidence="1">
    <location>
        <begin position="1"/>
        <end position="33"/>
    </location>
</feature>
<evidence type="ECO:0000313" key="2">
    <source>
        <dbReference type="EMBL" id="KRY06557.1"/>
    </source>
</evidence>
<dbReference type="Proteomes" id="UP000054783">
    <property type="component" value="Unassembled WGS sequence"/>
</dbReference>
<protein>
    <submittedName>
        <fullName evidence="2">Uncharacterized protein</fullName>
    </submittedName>
</protein>
<comment type="caution">
    <text evidence="2">The sequence shown here is derived from an EMBL/GenBank/DDBJ whole genome shotgun (WGS) entry which is preliminary data.</text>
</comment>
<name>A0A0V0Z2E2_9BILA</name>
<sequence>MQGSNRNSGSFSACTQPAESSGAGNNIQKSNPCRLSDKRKAISMRLEEAHGRMEPYAVMELMTAVFNSPDAIPLNR</sequence>
<reference evidence="2 3" key="1">
    <citation type="submission" date="2015-01" db="EMBL/GenBank/DDBJ databases">
        <title>Evolution of Trichinella species and genotypes.</title>
        <authorList>
            <person name="Korhonen P.K."/>
            <person name="Edoardo P."/>
            <person name="Giuseppe L.R."/>
            <person name="Gasser R.B."/>
        </authorList>
    </citation>
    <scope>NUCLEOTIDE SEQUENCE [LARGE SCALE GENOMIC DNA]</scope>
    <source>
        <strain evidence="2">ISS2496</strain>
    </source>
</reference>
<organism evidence="2 3">
    <name type="scientific">Trichinella patagoniensis</name>
    <dbReference type="NCBI Taxonomy" id="990121"/>
    <lineage>
        <taxon>Eukaryota</taxon>
        <taxon>Metazoa</taxon>
        <taxon>Ecdysozoa</taxon>
        <taxon>Nematoda</taxon>
        <taxon>Enoplea</taxon>
        <taxon>Dorylaimia</taxon>
        <taxon>Trichinellida</taxon>
        <taxon>Trichinellidae</taxon>
        <taxon>Trichinella</taxon>
    </lineage>
</organism>
<gene>
    <name evidence="2" type="ORF">T12_4533</name>
</gene>
<feature type="region of interest" description="Disordered" evidence="1">
    <location>
        <begin position="1"/>
        <end position="36"/>
    </location>
</feature>
<dbReference type="OrthoDB" id="5940454at2759"/>
<accession>A0A0V0Z2E2</accession>
<evidence type="ECO:0000256" key="1">
    <source>
        <dbReference type="SAM" id="MobiDB-lite"/>
    </source>
</evidence>
<dbReference type="AlphaFoldDB" id="A0A0V0Z2E2"/>
<keyword evidence="3" id="KW-1185">Reference proteome</keyword>
<evidence type="ECO:0000313" key="3">
    <source>
        <dbReference type="Proteomes" id="UP000054783"/>
    </source>
</evidence>